<gene>
    <name evidence="5" type="ORF">DCAR_0207785</name>
</gene>
<evidence type="ECO:0000256" key="1">
    <source>
        <dbReference type="ARBA" id="ARBA00011073"/>
    </source>
</evidence>
<reference evidence="5" key="1">
    <citation type="journal article" date="2016" name="Nat. Genet.">
        <title>A high-quality carrot genome assembly provides new insights into carotenoid accumulation and asterid genome evolution.</title>
        <authorList>
            <person name="Iorizzo M."/>
            <person name="Ellison S."/>
            <person name="Senalik D."/>
            <person name="Zeng P."/>
            <person name="Satapoomin P."/>
            <person name="Huang J."/>
            <person name="Bowman M."/>
            <person name="Iovene M."/>
            <person name="Sanseverino W."/>
            <person name="Cavagnaro P."/>
            <person name="Yildiz M."/>
            <person name="Macko-Podgorni A."/>
            <person name="Moranska E."/>
            <person name="Grzebelus E."/>
            <person name="Grzebelus D."/>
            <person name="Ashrafi H."/>
            <person name="Zheng Z."/>
            <person name="Cheng S."/>
            <person name="Spooner D."/>
            <person name="Van Deynze A."/>
            <person name="Simon P."/>
        </authorList>
    </citation>
    <scope>NUCLEOTIDE SEQUENCE</scope>
    <source>
        <tissue evidence="5">Leaf</tissue>
    </source>
</reference>
<organism evidence="5 6">
    <name type="scientific">Daucus carota subsp. sativus</name>
    <name type="common">Carrot</name>
    <dbReference type="NCBI Taxonomy" id="79200"/>
    <lineage>
        <taxon>Eukaryota</taxon>
        <taxon>Viridiplantae</taxon>
        <taxon>Streptophyta</taxon>
        <taxon>Embryophyta</taxon>
        <taxon>Tracheophyta</taxon>
        <taxon>Spermatophyta</taxon>
        <taxon>Magnoliopsida</taxon>
        <taxon>eudicotyledons</taxon>
        <taxon>Gunneridae</taxon>
        <taxon>Pentapetalae</taxon>
        <taxon>asterids</taxon>
        <taxon>campanulids</taxon>
        <taxon>Apiales</taxon>
        <taxon>Apiaceae</taxon>
        <taxon>Apioideae</taxon>
        <taxon>Scandiceae</taxon>
        <taxon>Daucinae</taxon>
        <taxon>Daucus</taxon>
        <taxon>Daucus sect. Daucus</taxon>
    </lineage>
</organism>
<accession>A0AAF0WEN7</accession>
<dbReference type="InterPro" id="IPR045051">
    <property type="entry name" value="SBT"/>
</dbReference>
<comment type="similarity">
    <text evidence="1 3">Belongs to the peptidase S8 family.</text>
</comment>
<dbReference type="SUPFAM" id="SSF52743">
    <property type="entry name" value="Subtilisin-like"/>
    <property type="match status" value="1"/>
</dbReference>
<dbReference type="GO" id="GO:0004252">
    <property type="term" value="F:serine-type endopeptidase activity"/>
    <property type="evidence" value="ECO:0007669"/>
    <property type="project" value="InterPro"/>
</dbReference>
<dbReference type="GO" id="GO:0006508">
    <property type="term" value="P:proteolysis"/>
    <property type="evidence" value="ECO:0007669"/>
    <property type="project" value="InterPro"/>
</dbReference>
<dbReference type="AlphaFoldDB" id="A0AAF0WEN7"/>
<protein>
    <recommendedName>
        <fullName evidence="4">Peptidase S8/S53 domain-containing protein</fullName>
    </recommendedName>
</protein>
<sequence>MYKVCWRNFGCSDMDILAAFEAAINDGVDVVSISIGGFSGSYDTDSIALGSFHAMRKGIITVASAGNDGPSLGSVTNHAPWIFTVAASGINRQFKSKVVLGNGKTILVSLSPNLIGVVSTKLISLRSI</sequence>
<dbReference type="PANTHER" id="PTHR10795">
    <property type="entry name" value="PROPROTEIN CONVERTASE SUBTILISIN/KEXIN"/>
    <property type="match status" value="1"/>
</dbReference>
<dbReference type="InterPro" id="IPR036852">
    <property type="entry name" value="Peptidase_S8/S53_dom_sf"/>
</dbReference>
<dbReference type="Gene3D" id="3.40.50.200">
    <property type="entry name" value="Peptidase S8/S53 domain"/>
    <property type="match status" value="1"/>
</dbReference>
<dbReference type="EMBL" id="CP093344">
    <property type="protein sequence ID" value="WOG88550.1"/>
    <property type="molecule type" value="Genomic_DNA"/>
</dbReference>
<evidence type="ECO:0000313" key="6">
    <source>
        <dbReference type="Proteomes" id="UP000077755"/>
    </source>
</evidence>
<evidence type="ECO:0000256" key="2">
    <source>
        <dbReference type="ARBA" id="ARBA00022729"/>
    </source>
</evidence>
<dbReference type="PROSITE" id="PS51892">
    <property type="entry name" value="SUBTILASE"/>
    <property type="match status" value="1"/>
</dbReference>
<evidence type="ECO:0000313" key="5">
    <source>
        <dbReference type="EMBL" id="WOG88550.1"/>
    </source>
</evidence>
<reference evidence="5" key="2">
    <citation type="submission" date="2022-03" db="EMBL/GenBank/DDBJ databases">
        <title>Draft title - Genomic analysis of global carrot germplasm unveils the trajectory of domestication and the origin of high carotenoid orange carrot.</title>
        <authorList>
            <person name="Iorizzo M."/>
            <person name="Ellison S."/>
            <person name="Senalik D."/>
            <person name="Macko-Podgorni A."/>
            <person name="Grzebelus D."/>
            <person name="Bostan H."/>
            <person name="Rolling W."/>
            <person name="Curaba J."/>
            <person name="Simon P."/>
        </authorList>
    </citation>
    <scope>NUCLEOTIDE SEQUENCE</scope>
    <source>
        <tissue evidence="5">Leaf</tissue>
    </source>
</reference>
<keyword evidence="6" id="KW-1185">Reference proteome</keyword>
<dbReference type="InterPro" id="IPR000209">
    <property type="entry name" value="Peptidase_S8/S53_dom"/>
</dbReference>
<name>A0AAF0WEN7_DAUCS</name>
<dbReference type="Proteomes" id="UP000077755">
    <property type="component" value="Chromosome 2"/>
</dbReference>
<proteinExistence type="inferred from homology"/>
<evidence type="ECO:0000259" key="4">
    <source>
        <dbReference type="Pfam" id="PF00082"/>
    </source>
</evidence>
<keyword evidence="2" id="KW-0732">Signal</keyword>
<feature type="domain" description="Peptidase S8/S53" evidence="4">
    <location>
        <begin position="8"/>
        <end position="94"/>
    </location>
</feature>
<evidence type="ECO:0000256" key="3">
    <source>
        <dbReference type="PROSITE-ProRule" id="PRU01240"/>
    </source>
</evidence>
<dbReference type="Pfam" id="PF00082">
    <property type="entry name" value="Peptidase_S8"/>
    <property type="match status" value="1"/>
</dbReference>
<comment type="caution">
    <text evidence="3">Lacks conserved residue(s) required for the propagation of feature annotation.</text>
</comment>